<dbReference type="GO" id="GO:0006508">
    <property type="term" value="P:proteolysis"/>
    <property type="evidence" value="ECO:0007669"/>
    <property type="project" value="InterPro"/>
</dbReference>
<dbReference type="InterPro" id="IPR043504">
    <property type="entry name" value="Peptidase_S1_PA_chymotrypsin"/>
</dbReference>
<feature type="non-terminal residue" evidence="4">
    <location>
        <position position="172"/>
    </location>
</feature>
<evidence type="ECO:0000313" key="5">
    <source>
        <dbReference type="Proteomes" id="UP001331761"/>
    </source>
</evidence>
<dbReference type="InterPro" id="IPR051487">
    <property type="entry name" value="Ser/Thr_Proteases_Immune/Dev"/>
</dbReference>
<dbReference type="SUPFAM" id="SSF50494">
    <property type="entry name" value="Trypsin-like serine proteases"/>
    <property type="match status" value="1"/>
</dbReference>
<dbReference type="Pfam" id="PF00089">
    <property type="entry name" value="Trypsin"/>
    <property type="match status" value="1"/>
</dbReference>
<organism evidence="4 5">
    <name type="scientific">Trichostrongylus colubriformis</name>
    <name type="common">Black scour worm</name>
    <dbReference type="NCBI Taxonomy" id="6319"/>
    <lineage>
        <taxon>Eukaryota</taxon>
        <taxon>Metazoa</taxon>
        <taxon>Ecdysozoa</taxon>
        <taxon>Nematoda</taxon>
        <taxon>Chromadorea</taxon>
        <taxon>Rhabditida</taxon>
        <taxon>Rhabditina</taxon>
        <taxon>Rhabditomorpha</taxon>
        <taxon>Strongyloidea</taxon>
        <taxon>Trichostrongylidae</taxon>
        <taxon>Trichostrongylus</taxon>
    </lineage>
</organism>
<evidence type="ECO:0000256" key="2">
    <source>
        <dbReference type="ARBA" id="ARBA00024195"/>
    </source>
</evidence>
<dbReference type="Gene3D" id="2.40.10.10">
    <property type="entry name" value="Trypsin-like serine proteases"/>
    <property type="match status" value="1"/>
</dbReference>
<accession>A0AAN8FME2</accession>
<dbReference type="AlphaFoldDB" id="A0AAN8FME2"/>
<dbReference type="InterPro" id="IPR018114">
    <property type="entry name" value="TRYPSIN_HIS"/>
</dbReference>
<comment type="similarity">
    <text evidence="2">Belongs to the peptidase S1 family. CLIP subfamily.</text>
</comment>
<dbReference type="InterPro" id="IPR001254">
    <property type="entry name" value="Trypsin_dom"/>
</dbReference>
<evidence type="ECO:0000256" key="1">
    <source>
        <dbReference type="ARBA" id="ARBA00023157"/>
    </source>
</evidence>
<dbReference type="InterPro" id="IPR009003">
    <property type="entry name" value="Peptidase_S1_PA"/>
</dbReference>
<dbReference type="GO" id="GO:0004252">
    <property type="term" value="F:serine-type endopeptidase activity"/>
    <property type="evidence" value="ECO:0007669"/>
    <property type="project" value="InterPro"/>
</dbReference>
<reference evidence="4 5" key="1">
    <citation type="submission" date="2019-10" db="EMBL/GenBank/DDBJ databases">
        <title>Assembly and Annotation for the nematode Trichostrongylus colubriformis.</title>
        <authorList>
            <person name="Martin J."/>
        </authorList>
    </citation>
    <scope>NUCLEOTIDE SEQUENCE [LARGE SCALE GENOMIC DNA]</scope>
    <source>
        <strain evidence="4">G859</strain>
        <tissue evidence="4">Whole worm</tissue>
    </source>
</reference>
<evidence type="ECO:0000259" key="3">
    <source>
        <dbReference type="Pfam" id="PF00089"/>
    </source>
</evidence>
<feature type="domain" description="Peptidase S1" evidence="3">
    <location>
        <begin position="11"/>
        <end position="171"/>
    </location>
</feature>
<comment type="caution">
    <text evidence="4">The sequence shown here is derived from an EMBL/GenBank/DDBJ whole genome shotgun (WGS) entry which is preliminary data.</text>
</comment>
<dbReference type="PROSITE" id="PS00134">
    <property type="entry name" value="TRYPSIN_HIS"/>
    <property type="match status" value="1"/>
</dbReference>
<dbReference type="PANTHER" id="PTHR24256">
    <property type="entry name" value="TRYPTASE-RELATED"/>
    <property type="match status" value="1"/>
</dbReference>
<dbReference type="Proteomes" id="UP001331761">
    <property type="component" value="Unassembled WGS sequence"/>
</dbReference>
<evidence type="ECO:0000313" key="4">
    <source>
        <dbReference type="EMBL" id="KAK5966848.1"/>
    </source>
</evidence>
<name>A0AAN8FME2_TRICO</name>
<keyword evidence="1" id="KW-1015">Disulfide bond</keyword>
<sequence>FKWFSGYQVRIRGGKEVKPNTLPWIAAIFSEDASGTIHFCSAVQISRRHILTAAHCVVNTNKLQPTECKSHRPFNTKQRILPNLTYELRNKLDVYVTSTHTGRLHFGNRSDLVKMEIEGLPHVHEGFGLCTENDLALIELKSSVPREVGSPICMRENEELADMLTSAGYGKD</sequence>
<feature type="non-terminal residue" evidence="4">
    <location>
        <position position="1"/>
    </location>
</feature>
<keyword evidence="5" id="KW-1185">Reference proteome</keyword>
<gene>
    <name evidence="4" type="ORF">GCK32_018560</name>
</gene>
<dbReference type="EMBL" id="WIXE01023038">
    <property type="protein sequence ID" value="KAK5966848.1"/>
    <property type="molecule type" value="Genomic_DNA"/>
</dbReference>
<proteinExistence type="inferred from homology"/>
<protein>
    <recommendedName>
        <fullName evidence="3">Peptidase S1 domain-containing protein</fullName>
    </recommendedName>
</protein>